<dbReference type="RefSeq" id="WP_084422441.1">
    <property type="nucleotide sequence ID" value="NZ_LWSK01000018.1"/>
</dbReference>
<evidence type="ECO:0000259" key="6">
    <source>
        <dbReference type="Pfam" id="PF12849"/>
    </source>
</evidence>
<dbReference type="Pfam" id="PF12849">
    <property type="entry name" value="PBP_like_2"/>
    <property type="match status" value="1"/>
</dbReference>
<accession>A0A5B1CK60</accession>
<sequence length="379" mass="40687" precursor="true">MPRSTRFSLNLLLSFSATLFFAGCEPAAPTVADNSVSTSDTAGSGKKMPVAAEATSTETPVSTTANTELQGRVEIDGSSTVFPISEATASEFYKKFPNVTVNVGVSGTGGGFKRFTKGETDVSDASRPIKGEEFDAANESGVSFVELPVAYDGLTIVVHKDNDWVDHLTVDEIKTIFNADTAAKSWSEVRDGWPNKPIQIFAPGTDSGTFDYFMEVVAGKKGSLRADMSTSEDDNVLVTGVSGSPSAIGFFGVAYYEENKDKLKAVPVINPETGDAVSPESSTIESGEYAPFSRPLFIYINAKSLSRPEVKRFATFYIQNAPKMAEKTGYVALPADIYKMGLKNVRSRKTGTHYVNADGEKREGPVTEVFQATNLNTGK</sequence>
<dbReference type="EMBL" id="VRLW01000001">
    <property type="protein sequence ID" value="KAA1261587.1"/>
    <property type="molecule type" value="Genomic_DNA"/>
</dbReference>
<evidence type="ECO:0000313" key="8">
    <source>
        <dbReference type="Proteomes" id="UP000322699"/>
    </source>
</evidence>
<keyword evidence="3 4" id="KW-0732">Signal</keyword>
<feature type="region of interest" description="Disordered" evidence="5">
    <location>
        <begin position="30"/>
        <end position="64"/>
    </location>
</feature>
<dbReference type="Gene3D" id="3.40.190.10">
    <property type="entry name" value="Periplasmic binding protein-like II"/>
    <property type="match status" value="2"/>
</dbReference>
<dbReference type="AlphaFoldDB" id="A0A5B1CK60"/>
<organism evidence="7 8">
    <name type="scientific">Rubripirellula obstinata</name>
    <dbReference type="NCBI Taxonomy" id="406547"/>
    <lineage>
        <taxon>Bacteria</taxon>
        <taxon>Pseudomonadati</taxon>
        <taxon>Planctomycetota</taxon>
        <taxon>Planctomycetia</taxon>
        <taxon>Pirellulales</taxon>
        <taxon>Pirellulaceae</taxon>
        <taxon>Rubripirellula</taxon>
    </lineage>
</organism>
<evidence type="ECO:0000313" key="7">
    <source>
        <dbReference type="EMBL" id="KAA1261587.1"/>
    </source>
</evidence>
<evidence type="ECO:0000256" key="2">
    <source>
        <dbReference type="ARBA" id="ARBA00022448"/>
    </source>
</evidence>
<proteinExistence type="inferred from homology"/>
<dbReference type="InterPro" id="IPR050811">
    <property type="entry name" value="Phosphate_ABC_transporter"/>
</dbReference>
<keyword evidence="2 4" id="KW-0813">Transport</keyword>
<feature type="compositionally biased region" description="Polar residues" evidence="5">
    <location>
        <begin position="54"/>
        <end position="64"/>
    </location>
</feature>
<dbReference type="PROSITE" id="PS51257">
    <property type="entry name" value="PROKAR_LIPOPROTEIN"/>
    <property type="match status" value="1"/>
</dbReference>
<dbReference type="PANTHER" id="PTHR30570:SF1">
    <property type="entry name" value="PHOSPHATE-BINDING PROTEIN PSTS"/>
    <property type="match status" value="1"/>
</dbReference>
<name>A0A5B1CK60_9BACT</name>
<dbReference type="Proteomes" id="UP000322699">
    <property type="component" value="Unassembled WGS sequence"/>
</dbReference>
<dbReference type="FunFam" id="3.40.190.10:FF:000055">
    <property type="entry name" value="Phosphate ABC transporter, phosphate-binding protein"/>
    <property type="match status" value="1"/>
</dbReference>
<dbReference type="GO" id="GO:0006817">
    <property type="term" value="P:phosphate ion transport"/>
    <property type="evidence" value="ECO:0007669"/>
    <property type="project" value="UniProtKB-UniRule"/>
</dbReference>
<evidence type="ECO:0000256" key="3">
    <source>
        <dbReference type="ARBA" id="ARBA00022729"/>
    </source>
</evidence>
<evidence type="ECO:0000256" key="5">
    <source>
        <dbReference type="SAM" id="MobiDB-lite"/>
    </source>
</evidence>
<dbReference type="CDD" id="cd13654">
    <property type="entry name" value="PBP2_phosphate_like_2"/>
    <property type="match status" value="1"/>
</dbReference>
<protein>
    <recommendedName>
        <fullName evidence="4">Phosphate-binding protein</fullName>
    </recommendedName>
</protein>
<comment type="function">
    <text evidence="4">Involved in the system for phosphate transport across the cytoplasmic membrane.</text>
</comment>
<dbReference type="NCBIfam" id="TIGR02136">
    <property type="entry name" value="ptsS_2"/>
    <property type="match status" value="1"/>
</dbReference>
<dbReference type="InterPro" id="IPR011862">
    <property type="entry name" value="Phos-bd"/>
</dbReference>
<keyword evidence="8" id="KW-1185">Reference proteome</keyword>
<dbReference type="PANTHER" id="PTHR30570">
    <property type="entry name" value="PERIPLASMIC PHOSPHATE BINDING COMPONENT OF PHOSPHATE ABC TRANSPORTER"/>
    <property type="match status" value="1"/>
</dbReference>
<reference evidence="7 8" key="1">
    <citation type="submission" date="2019-08" db="EMBL/GenBank/DDBJ databases">
        <title>Deep-cultivation of Planctomycetes and their phenomic and genomic characterization uncovers novel biology.</title>
        <authorList>
            <person name="Wiegand S."/>
            <person name="Jogler M."/>
            <person name="Boedeker C."/>
            <person name="Pinto D."/>
            <person name="Vollmers J."/>
            <person name="Rivas-Marin E."/>
            <person name="Kohn T."/>
            <person name="Peeters S.H."/>
            <person name="Heuer A."/>
            <person name="Rast P."/>
            <person name="Oberbeckmann S."/>
            <person name="Bunk B."/>
            <person name="Jeske O."/>
            <person name="Meyerdierks A."/>
            <person name="Storesund J.E."/>
            <person name="Kallscheuer N."/>
            <person name="Luecker S."/>
            <person name="Lage O.M."/>
            <person name="Pohl T."/>
            <person name="Merkel B.J."/>
            <person name="Hornburger P."/>
            <person name="Mueller R.-W."/>
            <person name="Bruemmer F."/>
            <person name="Labrenz M."/>
            <person name="Spormann A.M."/>
            <person name="Op Den Camp H."/>
            <person name="Overmann J."/>
            <person name="Amann R."/>
            <person name="Jetten M.S.M."/>
            <person name="Mascher T."/>
            <person name="Medema M.H."/>
            <person name="Devos D.P."/>
            <person name="Kaster A.-K."/>
            <person name="Ovreas L."/>
            <person name="Rohde M."/>
            <person name="Galperin M.Y."/>
            <person name="Jogler C."/>
        </authorList>
    </citation>
    <scope>NUCLEOTIDE SEQUENCE [LARGE SCALE GENOMIC DNA]</scope>
    <source>
        <strain evidence="7 8">LF1</strain>
    </source>
</reference>
<dbReference type="SUPFAM" id="SSF53850">
    <property type="entry name" value="Periplasmic binding protein-like II"/>
    <property type="match status" value="1"/>
</dbReference>
<keyword evidence="4" id="KW-0592">Phosphate transport</keyword>
<evidence type="ECO:0000256" key="4">
    <source>
        <dbReference type="RuleBase" id="RU367119"/>
    </source>
</evidence>
<feature type="chain" id="PRO_5027159204" description="Phosphate-binding protein" evidence="4">
    <location>
        <begin position="23"/>
        <end position="379"/>
    </location>
</feature>
<comment type="caution">
    <text evidence="7">The sequence shown here is derived from an EMBL/GenBank/DDBJ whole genome shotgun (WGS) entry which is preliminary data.</text>
</comment>
<feature type="compositionally biased region" description="Polar residues" evidence="5">
    <location>
        <begin position="32"/>
        <end position="42"/>
    </location>
</feature>
<gene>
    <name evidence="7" type="primary">pstS</name>
    <name evidence="7" type="ORF">LF1_41370</name>
</gene>
<evidence type="ECO:0000256" key="1">
    <source>
        <dbReference type="ARBA" id="ARBA00008725"/>
    </source>
</evidence>
<feature type="signal peptide" evidence="4">
    <location>
        <begin position="1"/>
        <end position="22"/>
    </location>
</feature>
<comment type="similarity">
    <text evidence="1 4">Belongs to the PstS family.</text>
</comment>
<dbReference type="InterPro" id="IPR024370">
    <property type="entry name" value="PBP_domain"/>
</dbReference>
<dbReference type="GO" id="GO:0042301">
    <property type="term" value="F:phosphate ion binding"/>
    <property type="evidence" value="ECO:0007669"/>
    <property type="project" value="UniProtKB-UniRule"/>
</dbReference>
<feature type="domain" description="PBP" evidence="6">
    <location>
        <begin position="64"/>
        <end position="319"/>
    </location>
</feature>